<feature type="region of interest" description="Disordered" evidence="1">
    <location>
        <begin position="74"/>
        <end position="108"/>
    </location>
</feature>
<gene>
    <name evidence="2" type="ORF">GOP47_0005822</name>
</gene>
<feature type="compositionally biased region" description="Polar residues" evidence="1">
    <location>
        <begin position="74"/>
        <end position="89"/>
    </location>
</feature>
<evidence type="ECO:0000313" key="2">
    <source>
        <dbReference type="EMBL" id="KAI5080343.1"/>
    </source>
</evidence>
<dbReference type="AlphaFoldDB" id="A0A9D4V6Z9"/>
<dbReference type="Proteomes" id="UP000886520">
    <property type="component" value="Chromosome 5"/>
</dbReference>
<protein>
    <submittedName>
        <fullName evidence="2">Uncharacterized protein</fullName>
    </submittedName>
</protein>
<sequence length="108" mass="12037">MGCHHQPKSPQASLLERRELRCRLCLSQDLEGRPPPAHKRRGWQRETAATQQGATRQLTPELTALHKLSIETISSSDQGPSTLPQNHTCTAPVPWPRRPLHPAPMNVG</sequence>
<reference evidence="2 3" key="1">
    <citation type="submission" date="2021-01" db="EMBL/GenBank/DDBJ databases">
        <title>Adiantum capillus-veneris genome.</title>
        <authorList>
            <person name="Fang Y."/>
            <person name="Liao Q."/>
        </authorList>
    </citation>
    <scope>NUCLEOTIDE SEQUENCE [LARGE SCALE GENOMIC DNA]</scope>
    <source>
        <strain evidence="2">H3</strain>
        <tissue evidence="2">Leaf</tissue>
    </source>
</reference>
<organism evidence="2 3">
    <name type="scientific">Adiantum capillus-veneris</name>
    <name type="common">Maidenhair fern</name>
    <dbReference type="NCBI Taxonomy" id="13818"/>
    <lineage>
        <taxon>Eukaryota</taxon>
        <taxon>Viridiplantae</taxon>
        <taxon>Streptophyta</taxon>
        <taxon>Embryophyta</taxon>
        <taxon>Tracheophyta</taxon>
        <taxon>Polypodiopsida</taxon>
        <taxon>Polypodiidae</taxon>
        <taxon>Polypodiales</taxon>
        <taxon>Pteridineae</taxon>
        <taxon>Pteridaceae</taxon>
        <taxon>Vittarioideae</taxon>
        <taxon>Adiantum</taxon>
    </lineage>
</organism>
<proteinExistence type="predicted"/>
<keyword evidence="3" id="KW-1185">Reference proteome</keyword>
<name>A0A9D4V6Z9_ADICA</name>
<feature type="compositionally biased region" description="Polar residues" evidence="1">
    <location>
        <begin position="47"/>
        <end position="56"/>
    </location>
</feature>
<accession>A0A9D4V6Z9</accession>
<feature type="region of interest" description="Disordered" evidence="1">
    <location>
        <begin position="29"/>
        <end position="56"/>
    </location>
</feature>
<evidence type="ECO:0000256" key="1">
    <source>
        <dbReference type="SAM" id="MobiDB-lite"/>
    </source>
</evidence>
<dbReference type="EMBL" id="JABFUD020000005">
    <property type="protein sequence ID" value="KAI5080343.1"/>
    <property type="molecule type" value="Genomic_DNA"/>
</dbReference>
<evidence type="ECO:0000313" key="3">
    <source>
        <dbReference type="Proteomes" id="UP000886520"/>
    </source>
</evidence>
<comment type="caution">
    <text evidence="2">The sequence shown here is derived from an EMBL/GenBank/DDBJ whole genome shotgun (WGS) entry which is preliminary data.</text>
</comment>